<evidence type="ECO:0000313" key="4">
    <source>
        <dbReference type="Proteomes" id="UP000030762"/>
    </source>
</evidence>
<evidence type="ECO:0000259" key="2">
    <source>
        <dbReference type="Pfam" id="PF11977"/>
    </source>
</evidence>
<feature type="region of interest" description="Disordered" evidence="1">
    <location>
        <begin position="326"/>
        <end position="399"/>
    </location>
</feature>
<feature type="domain" description="RNase NYN" evidence="2">
    <location>
        <begin position="7"/>
        <end position="161"/>
    </location>
</feature>
<name>T0PT44_SAPDV</name>
<gene>
    <name evidence="3" type="ORF">SDRG_13559</name>
</gene>
<dbReference type="OMA" id="FFMIDYA"/>
<protein>
    <recommendedName>
        <fullName evidence="2">RNase NYN domain-containing protein</fullName>
    </recommendedName>
</protein>
<dbReference type="Proteomes" id="UP000030762">
    <property type="component" value="Unassembled WGS sequence"/>
</dbReference>
<feature type="compositionally biased region" description="Low complexity" evidence="1">
    <location>
        <begin position="335"/>
        <end position="356"/>
    </location>
</feature>
<dbReference type="InParanoid" id="T0PT44"/>
<dbReference type="EMBL" id="JH767192">
    <property type="protein sequence ID" value="EQC28684.1"/>
    <property type="molecule type" value="Genomic_DNA"/>
</dbReference>
<dbReference type="eggNOG" id="ENOG502SE9D">
    <property type="taxonomic scope" value="Eukaryota"/>
</dbReference>
<proteinExistence type="predicted"/>
<dbReference type="AlphaFoldDB" id="T0PT44"/>
<feature type="region of interest" description="Disordered" evidence="1">
    <location>
        <begin position="167"/>
        <end position="270"/>
    </location>
</feature>
<dbReference type="Gene3D" id="3.40.50.11980">
    <property type="match status" value="1"/>
</dbReference>
<organism evidence="3 4">
    <name type="scientific">Saprolegnia diclina (strain VS20)</name>
    <dbReference type="NCBI Taxonomy" id="1156394"/>
    <lineage>
        <taxon>Eukaryota</taxon>
        <taxon>Sar</taxon>
        <taxon>Stramenopiles</taxon>
        <taxon>Oomycota</taxon>
        <taxon>Saprolegniomycetes</taxon>
        <taxon>Saprolegniales</taxon>
        <taxon>Saprolegniaceae</taxon>
        <taxon>Saprolegnia</taxon>
    </lineage>
</organism>
<dbReference type="GeneID" id="19954286"/>
<dbReference type="VEuPathDB" id="FungiDB:SDRG_13559"/>
<dbReference type="Pfam" id="PF11977">
    <property type="entry name" value="RNase_Zc3h12a"/>
    <property type="match status" value="1"/>
</dbReference>
<accession>T0PT44</accession>
<dbReference type="RefSeq" id="XP_008617876.1">
    <property type="nucleotide sequence ID" value="XM_008619654.1"/>
</dbReference>
<feature type="compositionally biased region" description="Polar residues" evidence="1">
    <location>
        <begin position="186"/>
        <end position="195"/>
    </location>
</feature>
<sequence length="399" mass="43546">MKTTGPVVVLDAANIATLVRGTVRTDRLQSALDHFDALGVRVIAFAPGYWLRSKTSTPRTRQCSAEMESDQRAEMALVQALVEAEKIVLTPPQAHDDFFMIDYAMKHNGYVVTNDMFRDHVAKKMQFHGRELTEAWIRANCITFTFVGTEFLPSAEHMQRLGAVTPRVQQLPNSTSGNNTSKNNTIPKPSKNNTIPKPMVAKEPRISNNRAHKVTLRVDTAPSIKVAAAPEEDSDTATETLRRPKPCPASASTRKRGKEPTPRSHASPYAAATNAYKVLEDDTSSSSASDDDKARAATSISADAETLGSNTLVHDWMMLQRMIAQHQDVSPPPSSASALPETATPPAARARPRAATKTGVVYRVRDPQTTNDDGVSPRPTRRRRPRGPPGRALVPATSV</sequence>
<dbReference type="OrthoDB" id="392925at2759"/>
<evidence type="ECO:0000313" key="3">
    <source>
        <dbReference type="EMBL" id="EQC28684.1"/>
    </source>
</evidence>
<evidence type="ECO:0000256" key="1">
    <source>
        <dbReference type="SAM" id="MobiDB-lite"/>
    </source>
</evidence>
<reference evidence="3 4" key="1">
    <citation type="submission" date="2012-04" db="EMBL/GenBank/DDBJ databases">
        <title>The Genome Sequence of Saprolegnia declina VS20.</title>
        <authorList>
            <consortium name="The Broad Institute Genome Sequencing Platform"/>
            <person name="Russ C."/>
            <person name="Nusbaum C."/>
            <person name="Tyler B."/>
            <person name="van West P."/>
            <person name="Dieguez-Uribeondo J."/>
            <person name="de Bruijn I."/>
            <person name="Tripathy S."/>
            <person name="Jiang R."/>
            <person name="Young S.K."/>
            <person name="Zeng Q."/>
            <person name="Gargeya S."/>
            <person name="Fitzgerald M."/>
            <person name="Haas B."/>
            <person name="Abouelleil A."/>
            <person name="Alvarado L."/>
            <person name="Arachchi H.M."/>
            <person name="Berlin A."/>
            <person name="Chapman S.B."/>
            <person name="Goldberg J."/>
            <person name="Griggs A."/>
            <person name="Gujja S."/>
            <person name="Hansen M."/>
            <person name="Howarth C."/>
            <person name="Imamovic A."/>
            <person name="Larimer J."/>
            <person name="McCowen C."/>
            <person name="Montmayeur A."/>
            <person name="Murphy C."/>
            <person name="Neiman D."/>
            <person name="Pearson M."/>
            <person name="Priest M."/>
            <person name="Roberts A."/>
            <person name="Saif S."/>
            <person name="Shea T."/>
            <person name="Sisk P."/>
            <person name="Sykes S."/>
            <person name="Wortman J."/>
            <person name="Nusbaum C."/>
            <person name="Birren B."/>
        </authorList>
    </citation>
    <scope>NUCLEOTIDE SEQUENCE [LARGE SCALE GENOMIC DNA]</scope>
    <source>
        <strain evidence="3 4">VS20</strain>
    </source>
</reference>
<dbReference type="InterPro" id="IPR021869">
    <property type="entry name" value="RNase_Zc3h12_NYN"/>
</dbReference>
<feature type="compositionally biased region" description="Low complexity" evidence="1">
    <location>
        <begin position="173"/>
        <end position="185"/>
    </location>
</feature>
<keyword evidence="4" id="KW-1185">Reference proteome</keyword>